<sequence>SGYHTVLLDLEYLNEFEKLGFTSQKSLLSYILEDELYEELMGIRLVPLFENGFGQFGKNYYITSSEQFELFPKSGPNHLFLLKLIPNQKWLNKIWGYILNDSLELYESFPLLEIYNPSNPNQHKLDIDIVRILTNLGIRFTKHHYTKKLEKYILNLEPYNILSIIQKYQCKEKLVNNNEAKESLCQYFCKNLILHNENKITMLEQLPHNEYDVQMEDYMPMEEIEYNMAIVEYLPYSEYDISILKQLHIWPTHNIESEDIVCKSILDSNTYLVPTPFKFPPLNKRRAYYYNLKYPNMQKLLEFLNAKKRSKFNYIKDVISDITSIPQQMQNEYLQFLIDIFSDNENLDEIKNYIEDLKIIPNKTFELYRARDLFDQNVELFLKIGFKSYIIPGIFVECAKDIQTNFELYQNDSSKLEKIPKSADMAVNYFYKNQSKLKFSKDKLDKLSEIKFIPTSKKFLKSYPHSYEGGELQSFENLCHSKYKSLAWTQLSIFYDDPNPDVLINYSSLVSKSDKWREIDNNGEKLFKTIKDIYEELLKRLDNNPDEFTFYFPKDDPLFLNSINLFDSKSWVIASDLVLNIQMISIQPKKQLIHIF</sequence>
<accession>A0ABN7WWP1</accession>
<evidence type="ECO:0000313" key="1">
    <source>
        <dbReference type="EMBL" id="CAG8842622.1"/>
    </source>
</evidence>
<dbReference type="PANTHER" id="PTHR15600">
    <property type="entry name" value="SACSIN"/>
    <property type="match status" value="1"/>
</dbReference>
<feature type="non-terminal residue" evidence="1">
    <location>
        <position position="596"/>
    </location>
</feature>
<dbReference type="InterPro" id="IPR052972">
    <property type="entry name" value="Sacsin_chaperone_reg"/>
</dbReference>
<evidence type="ECO:0000313" key="2">
    <source>
        <dbReference type="Proteomes" id="UP000789901"/>
    </source>
</evidence>
<dbReference type="PANTHER" id="PTHR15600:SF42">
    <property type="entry name" value="SACSIN"/>
    <property type="match status" value="1"/>
</dbReference>
<proteinExistence type="predicted"/>
<dbReference type="Proteomes" id="UP000789901">
    <property type="component" value="Unassembled WGS sequence"/>
</dbReference>
<feature type="non-terminal residue" evidence="1">
    <location>
        <position position="1"/>
    </location>
</feature>
<protein>
    <submittedName>
        <fullName evidence="1">37349_t:CDS:1</fullName>
    </submittedName>
</protein>
<organism evidence="1 2">
    <name type="scientific">Gigaspora margarita</name>
    <dbReference type="NCBI Taxonomy" id="4874"/>
    <lineage>
        <taxon>Eukaryota</taxon>
        <taxon>Fungi</taxon>
        <taxon>Fungi incertae sedis</taxon>
        <taxon>Mucoromycota</taxon>
        <taxon>Glomeromycotina</taxon>
        <taxon>Glomeromycetes</taxon>
        <taxon>Diversisporales</taxon>
        <taxon>Gigasporaceae</taxon>
        <taxon>Gigaspora</taxon>
    </lineage>
</organism>
<reference evidence="1 2" key="1">
    <citation type="submission" date="2021-06" db="EMBL/GenBank/DDBJ databases">
        <authorList>
            <person name="Kallberg Y."/>
            <person name="Tangrot J."/>
            <person name="Rosling A."/>
        </authorList>
    </citation>
    <scope>NUCLEOTIDE SEQUENCE [LARGE SCALE GENOMIC DNA]</scope>
    <source>
        <strain evidence="1 2">120-4 pot B 10/14</strain>
    </source>
</reference>
<gene>
    <name evidence="1" type="ORF">GMARGA_LOCUS36085</name>
</gene>
<keyword evidence="2" id="KW-1185">Reference proteome</keyword>
<name>A0ABN7WWP1_GIGMA</name>
<comment type="caution">
    <text evidence="1">The sequence shown here is derived from an EMBL/GenBank/DDBJ whole genome shotgun (WGS) entry which is preliminary data.</text>
</comment>
<dbReference type="EMBL" id="CAJVQB010069606">
    <property type="protein sequence ID" value="CAG8842622.1"/>
    <property type="molecule type" value="Genomic_DNA"/>
</dbReference>